<evidence type="ECO:0000256" key="2">
    <source>
        <dbReference type="ARBA" id="ARBA00023163"/>
    </source>
</evidence>
<reference evidence="4 5" key="1">
    <citation type="submission" date="2018-08" db="EMBL/GenBank/DDBJ databases">
        <authorList>
            <person name="Khan S.A."/>
            <person name="Jeon C.O."/>
            <person name="Chun B.H."/>
            <person name="Jeong S.E."/>
        </authorList>
    </citation>
    <scope>NUCLEOTIDE SEQUENCE [LARGE SCALE GENOMIC DNA]</scope>
    <source>
        <strain evidence="4 5">S-16</strain>
    </source>
</reference>
<accession>A0A3N7HQ27</accession>
<keyword evidence="1" id="KW-0805">Transcription regulation</keyword>
<dbReference type="Pfam" id="PF08279">
    <property type="entry name" value="HTH_11"/>
    <property type="match status" value="1"/>
</dbReference>
<evidence type="ECO:0000259" key="3">
    <source>
        <dbReference type="PROSITE" id="PS51000"/>
    </source>
</evidence>
<dbReference type="PANTHER" id="PTHR34580:SF3">
    <property type="entry name" value="PROTEIN PAFB"/>
    <property type="match status" value="1"/>
</dbReference>
<dbReference type="Gene3D" id="1.10.10.10">
    <property type="entry name" value="Winged helix-like DNA-binding domain superfamily/Winged helix DNA-binding domain"/>
    <property type="match status" value="1"/>
</dbReference>
<dbReference type="InterPro" id="IPR036388">
    <property type="entry name" value="WH-like_DNA-bd_sf"/>
</dbReference>
<dbReference type="InterPro" id="IPR001034">
    <property type="entry name" value="DeoR_HTH"/>
</dbReference>
<dbReference type="PROSITE" id="PS51000">
    <property type="entry name" value="HTH_DEOR_2"/>
    <property type="match status" value="1"/>
</dbReference>
<keyword evidence="5" id="KW-1185">Reference proteome</keyword>
<evidence type="ECO:0000313" key="5">
    <source>
        <dbReference type="Proteomes" id="UP000267464"/>
    </source>
</evidence>
<dbReference type="InterPro" id="IPR026881">
    <property type="entry name" value="WYL_dom"/>
</dbReference>
<dbReference type="PANTHER" id="PTHR34580">
    <property type="match status" value="1"/>
</dbReference>
<dbReference type="InterPro" id="IPR013196">
    <property type="entry name" value="HTH_11"/>
</dbReference>
<reference evidence="4 5" key="2">
    <citation type="submission" date="2018-12" db="EMBL/GenBank/DDBJ databases">
        <title>Rhizobacter gummiphilus sp. nov., a rubber-degrading bacterium isolated from the soil of a botanical garden in Japan.</title>
        <authorList>
            <person name="Shunsuke S.S."/>
        </authorList>
    </citation>
    <scope>NUCLEOTIDE SEQUENCE [LARGE SCALE GENOMIC DNA]</scope>
    <source>
        <strain evidence="4 5">S-16</strain>
    </source>
</reference>
<dbReference type="RefSeq" id="WP_124540841.1">
    <property type="nucleotide sequence ID" value="NZ_QUSW01000003.1"/>
</dbReference>
<protein>
    <submittedName>
        <fullName evidence="4">WYL domain-containing protein</fullName>
    </submittedName>
</protein>
<evidence type="ECO:0000256" key="1">
    <source>
        <dbReference type="ARBA" id="ARBA00023015"/>
    </source>
</evidence>
<proteinExistence type="predicted"/>
<dbReference type="InterPro" id="IPR057727">
    <property type="entry name" value="WCX_dom"/>
</dbReference>
<dbReference type="InterPro" id="IPR036390">
    <property type="entry name" value="WH_DNA-bd_sf"/>
</dbReference>
<dbReference type="OrthoDB" id="8555652at2"/>
<dbReference type="InterPro" id="IPR028349">
    <property type="entry name" value="PafC-like"/>
</dbReference>
<sequence>MDRTERFYKIELLLRGRGCVSFDTLQQELDVSPATLKRDLQYLRDRLSAPIVYDRFDNGYRFDAEAAGMKGAARQELPGMWFSEKEIHALLTMHQLMAGLDDDGVLSRHLAPMMDKLQGMLGADESEAKELMRRVKVISPARRRVPSRHFELLGSALVQRKRVWLRYFKRSDRSTSEREVSPQRLVNYRNTWYLDAWCHASEGLRRFALDAVQEARALDHKARHVSIKDLESELDAGYGIYGGGQRVKWATLRFNAEAAQWVANEEWHAQQKARWLDDGRYELQVPYGDPTELVMDILRHGETVEVVGDKSLVGIITARTRGAAGLYA</sequence>
<comment type="caution">
    <text evidence="4">The sequence shown here is derived from an EMBL/GenBank/DDBJ whole genome shotgun (WGS) entry which is preliminary data.</text>
</comment>
<dbReference type="InterPro" id="IPR051534">
    <property type="entry name" value="CBASS_pafABC_assoc_protein"/>
</dbReference>
<dbReference type="EMBL" id="QUSW01000003">
    <property type="protein sequence ID" value="RQP24317.1"/>
    <property type="molecule type" value="Genomic_DNA"/>
</dbReference>
<dbReference type="PROSITE" id="PS52050">
    <property type="entry name" value="WYL"/>
    <property type="match status" value="1"/>
</dbReference>
<dbReference type="Pfam" id="PF13280">
    <property type="entry name" value="WYL"/>
    <property type="match status" value="1"/>
</dbReference>
<feature type="domain" description="HTH deoR-type" evidence="3">
    <location>
        <begin position="3"/>
        <end position="62"/>
    </location>
</feature>
<gene>
    <name evidence="4" type="ORF">DZC73_13510</name>
</gene>
<name>A0A3N7HQ27_9BURK</name>
<keyword evidence="2" id="KW-0804">Transcription</keyword>
<dbReference type="GO" id="GO:0003700">
    <property type="term" value="F:DNA-binding transcription factor activity"/>
    <property type="evidence" value="ECO:0007669"/>
    <property type="project" value="InterPro"/>
</dbReference>
<dbReference type="PIRSF" id="PIRSF016838">
    <property type="entry name" value="PafC"/>
    <property type="match status" value="1"/>
</dbReference>
<dbReference type="Pfam" id="PF25583">
    <property type="entry name" value="WCX"/>
    <property type="match status" value="1"/>
</dbReference>
<evidence type="ECO:0000313" key="4">
    <source>
        <dbReference type="EMBL" id="RQP24317.1"/>
    </source>
</evidence>
<organism evidence="4 5">
    <name type="scientific">Piscinibacter terrae</name>
    <dbReference type="NCBI Taxonomy" id="2496871"/>
    <lineage>
        <taxon>Bacteria</taxon>
        <taxon>Pseudomonadati</taxon>
        <taxon>Pseudomonadota</taxon>
        <taxon>Betaproteobacteria</taxon>
        <taxon>Burkholderiales</taxon>
        <taxon>Sphaerotilaceae</taxon>
        <taxon>Piscinibacter</taxon>
    </lineage>
</organism>
<dbReference type="AlphaFoldDB" id="A0A3N7HQ27"/>
<dbReference type="Proteomes" id="UP000267464">
    <property type="component" value="Unassembled WGS sequence"/>
</dbReference>
<dbReference type="SUPFAM" id="SSF46785">
    <property type="entry name" value="Winged helix' DNA-binding domain"/>
    <property type="match status" value="1"/>
</dbReference>